<sequence length="819" mass="90479">MKANIVLLISLFILSSCSHVSNYKSRTPASDGISIVNINGCSSALMSFLKAAKKFELSKASSLVKSLHALADSDIVSTELRGQIESVLSVNLIYKSEMNRKYADLTAEFLASSGEQKKALKNKLKNLGLKMENFSPKKDVLDILDSYKSLNLMRKSDFDYTLSTEALDALERENEYLIKGLHLPDTYEGNFIGALYKINKQSSNLTEDTLEELEKKLLATDSAKLAVDQAGDIFARTKSDKAATNYLSAAFNINPKYLYAKTKYKLQLGFATKVFRPTLDFFRNTLEHGGLMFRKYFSKQAPGRELQRWSFVEKLHELGKISGSFGHDYFKGWVDILGAQGVSDKAIAKIHKDTKLVGRDIILPSGKVVKIKKMEASAMMNISGMSFPQLSAESHITLLATQAELTASKGVKMTVNTGEGGPMFHLALIDGDVEKLRREVIFWGLETGDFKVGSMDYHEINVRIEEIMKLRDEVLTKENVKGSKIVAQFGTALNGIRSNDGFAVDFDKLKEIGDHPSVAMIQFKLDQAAKRGSKVDINKVDAITAAMRKINKNKGIQSPKSIDEYTHEELAKLITATKIVTKKPVSLKIAPGDLNFALERIKYLRDHNALPDHIQVDGVGTHFSGGSGNAPQGAGVSMTTQHAVISMDAILKKLGVRNQVHLEASGGVIYPQDAVEMMVLGADDVSSARFWMGSALGCGRVQQCANGACPYGIAAKNSIFAKGLDPKARSEKAIKAADAWHNFYVDKIGEMGVSDWRTIRETHGLHVNDPKILQRIKKRDANGEQIFLKSYYRPYLYELLSPIMTKEEVDHFVLGSAAN</sequence>
<dbReference type="Proteomes" id="UP000196531">
    <property type="component" value="Unassembled WGS sequence"/>
</dbReference>
<reference evidence="5" key="1">
    <citation type="journal article" date="2017" name="Proc. Natl. Acad. Sci. U.S.A.">
        <title>Simulation of Deepwater Horizon oil plume reveals substrate specialization within a complex community of hydrocarbon-degraders.</title>
        <authorList>
            <person name="Hu P."/>
            <person name="Dubinsky E.A."/>
            <person name="Probst A.J."/>
            <person name="Wang J."/>
            <person name="Sieber C.M.K."/>
            <person name="Tom L.M."/>
            <person name="Gardinali P."/>
            <person name="Banfield J.F."/>
            <person name="Atlas R.M."/>
            <person name="Andersen G.L."/>
        </authorList>
    </citation>
    <scope>NUCLEOTIDE SEQUENCE [LARGE SCALE GENOMIC DNA]</scope>
</reference>
<dbReference type="InterPro" id="IPR002932">
    <property type="entry name" value="Glu_synthdom"/>
</dbReference>
<gene>
    <name evidence="4" type="ORF">A9Q84_00340</name>
</gene>
<name>A0A1Y5FBC9_9BACT</name>
<organism evidence="4 5">
    <name type="scientific">Halobacteriovorax marinus</name>
    <dbReference type="NCBI Taxonomy" id="97084"/>
    <lineage>
        <taxon>Bacteria</taxon>
        <taxon>Pseudomonadati</taxon>
        <taxon>Bdellovibrionota</taxon>
        <taxon>Bacteriovoracia</taxon>
        <taxon>Bacteriovoracales</taxon>
        <taxon>Halobacteriovoraceae</taxon>
        <taxon>Halobacteriovorax</taxon>
    </lineage>
</organism>
<dbReference type="Pfam" id="PF01645">
    <property type="entry name" value="Glu_synthase"/>
    <property type="match status" value="1"/>
</dbReference>
<dbReference type="InterPro" id="IPR013785">
    <property type="entry name" value="Aldolase_TIM"/>
</dbReference>
<dbReference type="PANTHER" id="PTHR43819">
    <property type="entry name" value="ARCHAEAL-TYPE GLUTAMATE SYNTHASE [NADPH]"/>
    <property type="match status" value="1"/>
</dbReference>
<dbReference type="EMBL" id="MAAO01000002">
    <property type="protein sequence ID" value="OUR99501.1"/>
    <property type="molecule type" value="Genomic_DNA"/>
</dbReference>
<dbReference type="AlphaFoldDB" id="A0A1Y5FBC9"/>
<protein>
    <recommendedName>
        <fullName evidence="3">Glutamate synthase domain-containing protein</fullName>
    </recommendedName>
</protein>
<dbReference type="PANTHER" id="PTHR43819:SF1">
    <property type="entry name" value="ARCHAEAL-TYPE GLUTAMATE SYNTHASE [NADPH]"/>
    <property type="match status" value="1"/>
</dbReference>
<evidence type="ECO:0000256" key="1">
    <source>
        <dbReference type="ARBA" id="ARBA00009716"/>
    </source>
</evidence>
<dbReference type="SUPFAM" id="SSF51395">
    <property type="entry name" value="FMN-linked oxidoreductases"/>
    <property type="match status" value="1"/>
</dbReference>
<dbReference type="PROSITE" id="PS51257">
    <property type="entry name" value="PROKAR_LIPOPROTEIN"/>
    <property type="match status" value="1"/>
</dbReference>
<proteinExistence type="inferred from homology"/>
<evidence type="ECO:0000259" key="3">
    <source>
        <dbReference type="Pfam" id="PF01645"/>
    </source>
</evidence>
<comment type="caution">
    <text evidence="4">The sequence shown here is derived from an EMBL/GenBank/DDBJ whole genome shotgun (WGS) entry which is preliminary data.</text>
</comment>
<feature type="chain" id="PRO_5012102152" description="Glutamate synthase domain-containing protein" evidence="2">
    <location>
        <begin position="21"/>
        <end position="819"/>
    </location>
</feature>
<evidence type="ECO:0000313" key="5">
    <source>
        <dbReference type="Proteomes" id="UP000196531"/>
    </source>
</evidence>
<dbReference type="GO" id="GO:0015930">
    <property type="term" value="F:glutamate synthase activity"/>
    <property type="evidence" value="ECO:0007669"/>
    <property type="project" value="InterPro"/>
</dbReference>
<feature type="domain" description="Glutamate synthase" evidence="3">
    <location>
        <begin position="374"/>
        <end position="734"/>
    </location>
</feature>
<dbReference type="Gene3D" id="3.20.20.70">
    <property type="entry name" value="Aldolase class I"/>
    <property type="match status" value="1"/>
</dbReference>
<dbReference type="GO" id="GO:0006537">
    <property type="term" value="P:glutamate biosynthetic process"/>
    <property type="evidence" value="ECO:0007669"/>
    <property type="project" value="InterPro"/>
</dbReference>
<comment type="similarity">
    <text evidence="1">Belongs to the glutamate synthase family.</text>
</comment>
<evidence type="ECO:0000313" key="4">
    <source>
        <dbReference type="EMBL" id="OUR99501.1"/>
    </source>
</evidence>
<feature type="signal peptide" evidence="2">
    <location>
        <begin position="1"/>
        <end position="20"/>
    </location>
</feature>
<keyword evidence="2" id="KW-0732">Signal</keyword>
<evidence type="ECO:0000256" key="2">
    <source>
        <dbReference type="SAM" id="SignalP"/>
    </source>
</evidence>
<accession>A0A1Y5FBC9</accession>